<keyword evidence="2" id="KW-1185">Reference proteome</keyword>
<evidence type="ECO:0000313" key="2">
    <source>
        <dbReference type="Proteomes" id="UP000030655"/>
    </source>
</evidence>
<dbReference type="AlphaFoldDB" id="A0A059F2I6"/>
<sequence>MYILFTFITTVVYATFNGEIVQIREFGVPNMRIVPVDTNKVRMSYNNGKNIEDSIRIIPLGSGYGIRLSSGYYLTARMDGSNVYAFPLNYYSGYSTVESDFTWKIVHLTNGGYRLKNRNRCLEIGRKSNYKNRYLGVRTCDDSFEQVFDIVFNNDEYKDSALNLPTLLANSKNRFLDDNNYLHPYW</sequence>
<proteinExistence type="predicted"/>
<dbReference type="OrthoDB" id="10271035at2759"/>
<reference evidence="2" key="1">
    <citation type="submission" date="2013-02" db="EMBL/GenBank/DDBJ databases">
        <authorList>
            <consortium name="The Broad Institute Genome Sequencing Platform"/>
            <person name="Cuomo C."/>
            <person name="Becnel J."/>
            <person name="Sanscrainte N."/>
            <person name="Walker B."/>
            <person name="Young S.K."/>
            <person name="Zeng Q."/>
            <person name="Gargeya S."/>
            <person name="Fitzgerald M."/>
            <person name="Haas B."/>
            <person name="Abouelleil A."/>
            <person name="Alvarado L."/>
            <person name="Arachchi H.M."/>
            <person name="Berlin A.M."/>
            <person name="Chapman S.B."/>
            <person name="Dewar J."/>
            <person name="Goldberg J."/>
            <person name="Griggs A."/>
            <person name="Gujja S."/>
            <person name="Hansen M."/>
            <person name="Howarth C."/>
            <person name="Imamovic A."/>
            <person name="Larimer J."/>
            <person name="McCowan C."/>
            <person name="Murphy C."/>
            <person name="Neiman D."/>
            <person name="Pearson M."/>
            <person name="Priest M."/>
            <person name="Roberts A."/>
            <person name="Saif S."/>
            <person name="Shea T."/>
            <person name="Sisk P."/>
            <person name="Sykes S."/>
            <person name="Wortman J."/>
            <person name="Nusbaum C."/>
            <person name="Birren B."/>
        </authorList>
    </citation>
    <scope>NUCLEOTIDE SEQUENCE [LARGE SCALE GENOMIC DNA]</scope>
    <source>
        <strain evidence="2">PRA339</strain>
    </source>
</reference>
<dbReference type="Gene3D" id="2.80.10.50">
    <property type="match status" value="1"/>
</dbReference>
<dbReference type="VEuPathDB" id="MicrosporidiaDB:H312_01201"/>
<gene>
    <name evidence="1" type="ORF">H312_01201</name>
</gene>
<dbReference type="InterPro" id="IPR035992">
    <property type="entry name" value="Ricin_B-like_lectins"/>
</dbReference>
<dbReference type="SUPFAM" id="SSF50370">
    <property type="entry name" value="Ricin B-like lectins"/>
    <property type="match status" value="1"/>
</dbReference>
<organism evidence="1 2">
    <name type="scientific">Anncaliia algerae PRA339</name>
    <dbReference type="NCBI Taxonomy" id="1288291"/>
    <lineage>
        <taxon>Eukaryota</taxon>
        <taxon>Fungi</taxon>
        <taxon>Fungi incertae sedis</taxon>
        <taxon>Microsporidia</taxon>
        <taxon>Tubulinosematoidea</taxon>
        <taxon>Tubulinosematidae</taxon>
        <taxon>Anncaliia</taxon>
    </lineage>
</organism>
<dbReference type="EMBL" id="KK365144">
    <property type="protein sequence ID" value="KCZ81322.1"/>
    <property type="molecule type" value="Genomic_DNA"/>
</dbReference>
<dbReference type="HOGENOM" id="CLU_1454045_0_0_1"/>
<protein>
    <recommendedName>
        <fullName evidence="3">Ricin B lectin domain-containing protein</fullName>
    </recommendedName>
</protein>
<reference evidence="1 2" key="2">
    <citation type="submission" date="2014-03" db="EMBL/GenBank/DDBJ databases">
        <title>The Genome Sequence of Anncaliia algerae insect isolate PRA339.</title>
        <authorList>
            <consortium name="The Broad Institute Genome Sequencing Platform"/>
            <consortium name="The Broad Institute Genome Sequencing Center for Infectious Disease"/>
            <person name="Cuomo C."/>
            <person name="Becnel J."/>
            <person name="Sanscrainte N."/>
            <person name="Walker B."/>
            <person name="Young S.K."/>
            <person name="Zeng Q."/>
            <person name="Gargeya S."/>
            <person name="Fitzgerald M."/>
            <person name="Haas B."/>
            <person name="Abouelleil A."/>
            <person name="Alvarado L."/>
            <person name="Arachchi H.M."/>
            <person name="Berlin A.M."/>
            <person name="Chapman S.B."/>
            <person name="Dewar J."/>
            <person name="Goldberg J."/>
            <person name="Griggs A."/>
            <person name="Gujja S."/>
            <person name="Hansen M."/>
            <person name="Howarth C."/>
            <person name="Imamovic A."/>
            <person name="Larimer J."/>
            <person name="McCowan C."/>
            <person name="Murphy C."/>
            <person name="Neiman D."/>
            <person name="Pearson M."/>
            <person name="Priest M."/>
            <person name="Roberts A."/>
            <person name="Saif S."/>
            <person name="Shea T."/>
            <person name="Sisk P."/>
            <person name="Sykes S."/>
            <person name="Wortman J."/>
            <person name="Nusbaum C."/>
            <person name="Birren B."/>
        </authorList>
    </citation>
    <scope>NUCLEOTIDE SEQUENCE [LARGE SCALE GENOMIC DNA]</scope>
    <source>
        <strain evidence="1 2">PRA339</strain>
    </source>
</reference>
<evidence type="ECO:0000313" key="1">
    <source>
        <dbReference type="EMBL" id="KCZ81322.1"/>
    </source>
</evidence>
<accession>A0A059F2I6</accession>
<name>A0A059F2I6_9MICR</name>
<dbReference type="Proteomes" id="UP000030655">
    <property type="component" value="Unassembled WGS sequence"/>
</dbReference>
<dbReference type="CDD" id="cd00161">
    <property type="entry name" value="beta-trefoil_Ricin-like"/>
    <property type="match status" value="1"/>
</dbReference>
<evidence type="ECO:0008006" key="3">
    <source>
        <dbReference type="Google" id="ProtNLM"/>
    </source>
</evidence>